<dbReference type="EMBL" id="JBHPON010000002">
    <property type="protein sequence ID" value="MFC6036042.1"/>
    <property type="molecule type" value="Genomic_DNA"/>
</dbReference>
<proteinExistence type="predicted"/>
<organism evidence="1 2">
    <name type="scientific">Hyphococcus aureus</name>
    <dbReference type="NCBI Taxonomy" id="2666033"/>
    <lineage>
        <taxon>Bacteria</taxon>
        <taxon>Pseudomonadati</taxon>
        <taxon>Pseudomonadota</taxon>
        <taxon>Alphaproteobacteria</taxon>
        <taxon>Parvularculales</taxon>
        <taxon>Parvularculaceae</taxon>
        <taxon>Hyphococcus</taxon>
    </lineage>
</organism>
<name>A0ABW1KZK0_9PROT</name>
<protein>
    <submittedName>
        <fullName evidence="1">Uncharacterized protein</fullName>
    </submittedName>
</protein>
<evidence type="ECO:0000313" key="2">
    <source>
        <dbReference type="Proteomes" id="UP001596116"/>
    </source>
</evidence>
<sequence length="155" mass="16371">MAPISTERLEALQFCADAFGGDPARWPAERRAEFADILDTNEAAAVLAEARTLDGFLNAATAPRMSEDLMNRVMANYQPPKAQAGLFDFLRSLAPVMRLAPAGALAGIGALGMASGVMSASAQETLTPEYEALAYMDDLALGELSDDGGLSWDAE</sequence>
<evidence type="ECO:0000313" key="1">
    <source>
        <dbReference type="EMBL" id="MFC6036042.1"/>
    </source>
</evidence>
<reference evidence="1 2" key="1">
    <citation type="submission" date="2024-09" db="EMBL/GenBank/DDBJ databases">
        <authorList>
            <person name="Zhang Z.-H."/>
        </authorList>
    </citation>
    <scope>NUCLEOTIDE SEQUENCE [LARGE SCALE GENOMIC DNA]</scope>
    <source>
        <strain evidence="1 2">HHTR114</strain>
    </source>
</reference>
<dbReference type="Proteomes" id="UP001596116">
    <property type="component" value="Unassembled WGS sequence"/>
</dbReference>
<accession>A0ABW1KZK0</accession>
<comment type="caution">
    <text evidence="1">The sequence shown here is derived from an EMBL/GenBank/DDBJ whole genome shotgun (WGS) entry which is preliminary data.</text>
</comment>
<keyword evidence="2" id="KW-1185">Reference proteome</keyword>
<dbReference type="RefSeq" id="WP_379882730.1">
    <property type="nucleotide sequence ID" value="NZ_JBHPON010000002.1"/>
</dbReference>
<gene>
    <name evidence="1" type="ORF">ACFMB1_10835</name>
</gene>